<dbReference type="OrthoDB" id="360540at2759"/>
<dbReference type="PANTHER" id="PTHR15323">
    <property type="entry name" value="D123 PROTEIN"/>
    <property type="match status" value="1"/>
</dbReference>
<feature type="compositionally biased region" description="Acidic residues" evidence="2">
    <location>
        <begin position="347"/>
        <end position="373"/>
    </location>
</feature>
<evidence type="ECO:0000256" key="2">
    <source>
        <dbReference type="SAM" id="MobiDB-lite"/>
    </source>
</evidence>
<evidence type="ECO:0000313" key="3">
    <source>
        <dbReference type="EMBL" id="TMW62166.1"/>
    </source>
</evidence>
<evidence type="ECO:0000256" key="1">
    <source>
        <dbReference type="ARBA" id="ARBA00011047"/>
    </source>
</evidence>
<evidence type="ECO:0008006" key="5">
    <source>
        <dbReference type="Google" id="ProtNLM"/>
    </source>
</evidence>
<name>A0A8K1CEW9_PYTOL</name>
<keyword evidence="4" id="KW-1185">Reference proteome</keyword>
<gene>
    <name evidence="3" type="ORF">Poli38472_009659</name>
</gene>
<dbReference type="AlphaFoldDB" id="A0A8K1CEW9"/>
<reference evidence="3" key="1">
    <citation type="submission" date="2019-03" db="EMBL/GenBank/DDBJ databases">
        <title>Long read genome sequence of the mycoparasitic Pythium oligandrum ATCC 38472 isolated from sugarbeet rhizosphere.</title>
        <authorList>
            <person name="Gaulin E."/>
        </authorList>
    </citation>
    <scope>NUCLEOTIDE SEQUENCE</scope>
    <source>
        <strain evidence="3">ATCC 38472_TT</strain>
    </source>
</reference>
<dbReference type="Proteomes" id="UP000794436">
    <property type="component" value="Unassembled WGS sequence"/>
</dbReference>
<dbReference type="GO" id="GO:0005737">
    <property type="term" value="C:cytoplasm"/>
    <property type="evidence" value="ECO:0007669"/>
    <property type="project" value="TreeGrafter"/>
</dbReference>
<dbReference type="PANTHER" id="PTHR15323:SF6">
    <property type="entry name" value="CELL DIVISION CYCLE PROTEIN 123 HOMOLOG"/>
    <property type="match status" value="1"/>
</dbReference>
<proteinExistence type="inferred from homology"/>
<feature type="region of interest" description="Disordered" evidence="2">
    <location>
        <begin position="336"/>
        <end position="373"/>
    </location>
</feature>
<sequence length="373" mass="42397">MAALDSPLYTRAHVDNCAFASWYPSFQQVSIKSVVVQLPPAFVALLLADGVKVPGTDKKIEELHAENDAAPLDDDAVAVENTREEIKQAIKKLGGCVFPKLNWSAPRDASWMLGSLKCTSFEDVFLLLKSSDFMVHDLTQPYGGCTDLTEAEAADVVPETVTLVLKKWCNFYDSMHFRCFVVNHTLVGVSQRHCDEFYDFLVDQQDHLCEVIYRFFHTNFRQGQKNSSLFPDAEYVLDVYVDKQHRVHLVDINVFGDVTDPLLFTWEELIEWRDAGRQRRATQAEDDSEDEDEQVVEFRIVETAKGIRANPMSSYRTPTDFVDHLAANGGFDAFMEQVRRDNANADDSSDEDDNEEEEDDEDVAWGSDDDNYD</sequence>
<comment type="similarity">
    <text evidence="1">Belongs to the CDC123 family.</text>
</comment>
<organism evidence="3 4">
    <name type="scientific">Pythium oligandrum</name>
    <name type="common">Mycoparasitic fungus</name>
    <dbReference type="NCBI Taxonomy" id="41045"/>
    <lineage>
        <taxon>Eukaryota</taxon>
        <taxon>Sar</taxon>
        <taxon>Stramenopiles</taxon>
        <taxon>Oomycota</taxon>
        <taxon>Peronosporomycetes</taxon>
        <taxon>Pythiales</taxon>
        <taxon>Pythiaceae</taxon>
        <taxon>Pythium</taxon>
    </lineage>
</organism>
<evidence type="ECO:0000313" key="4">
    <source>
        <dbReference type="Proteomes" id="UP000794436"/>
    </source>
</evidence>
<dbReference type="Pfam" id="PF07065">
    <property type="entry name" value="D123"/>
    <property type="match status" value="1"/>
</dbReference>
<dbReference type="EMBL" id="SPLM01000074">
    <property type="protein sequence ID" value="TMW62166.1"/>
    <property type="molecule type" value="Genomic_DNA"/>
</dbReference>
<dbReference type="InterPro" id="IPR009772">
    <property type="entry name" value="CDC123"/>
</dbReference>
<accession>A0A8K1CEW9</accession>
<comment type="caution">
    <text evidence="3">The sequence shown here is derived from an EMBL/GenBank/DDBJ whole genome shotgun (WGS) entry which is preliminary data.</text>
</comment>
<protein>
    <recommendedName>
        <fullName evidence="5">Cell division cycle protein 123</fullName>
    </recommendedName>
</protein>